<keyword evidence="2" id="KW-1003">Cell membrane</keyword>
<organism evidence="12 13">
    <name type="scientific">Chromobacterium rhizoryzae</name>
    <dbReference type="NCBI Taxonomy" id="1778675"/>
    <lineage>
        <taxon>Bacteria</taxon>
        <taxon>Pseudomonadati</taxon>
        <taxon>Pseudomonadota</taxon>
        <taxon>Betaproteobacteria</taxon>
        <taxon>Neisseriales</taxon>
        <taxon>Chromobacteriaceae</taxon>
        <taxon>Chromobacterium</taxon>
    </lineage>
</organism>
<dbReference type="SMART" id="SM00267">
    <property type="entry name" value="GGDEF"/>
    <property type="match status" value="1"/>
</dbReference>
<dbReference type="PANTHER" id="PTHR44757:SF2">
    <property type="entry name" value="BIOFILM ARCHITECTURE MAINTENANCE PROTEIN MBAA"/>
    <property type="match status" value="1"/>
</dbReference>
<dbReference type="Proteomes" id="UP000259465">
    <property type="component" value="Chromosome"/>
</dbReference>
<keyword evidence="3 7" id="KW-0812">Transmembrane</keyword>
<evidence type="ECO:0000313" key="12">
    <source>
        <dbReference type="EMBL" id="AXT48558.1"/>
    </source>
</evidence>
<evidence type="ECO:0000256" key="2">
    <source>
        <dbReference type="ARBA" id="ARBA00022475"/>
    </source>
</evidence>
<proteinExistence type="predicted"/>
<evidence type="ECO:0000256" key="5">
    <source>
        <dbReference type="ARBA" id="ARBA00023136"/>
    </source>
</evidence>
<evidence type="ECO:0000256" key="6">
    <source>
        <dbReference type="ARBA" id="ARBA00051114"/>
    </source>
</evidence>
<dbReference type="AlphaFoldDB" id="A0AAD0RV87"/>
<dbReference type="NCBIfam" id="TIGR00229">
    <property type="entry name" value="sensory_box"/>
    <property type="match status" value="1"/>
</dbReference>
<sequence>MELNQAKLSRLQLFGTLAIVFMLALTLSSYFLLSSWNDFQTRQHTIRQDAYARARDYLRSYADHAAQTLSALRERTNDTLKQRLREQVDQAWNLADAVWRQERLRRPPRQVQRLIAEALRPLRYFDGRGYFFIDGLDGRCVLLPTAPQLEGGSLLANRDDQGRYIMRALIESVDNPQQRGFSSYRWYQPGRGEMSEKVAYARRFGPYNWLIGSGEYLNNVETDMQKQGLEMLARMRFGHDSGDFMIIDRHGVILLDPSNPTMNGKHYSALPGADRGRIAELIRRGKQGGFMEYLISSLDAPQGERYLSYARQLPGWDWTLVTSLRVQSIEDSSQRARQELERSLRERIVATLLLTLAALLVAAAFCWFFLRWLNALVQRYRQDLQQSHLSLEQRSRDLRLSHFMVDNATDLIALRNAAGDIVYCNQAARQRLDCGCDAATLTRALFRPATDALPRTFDTRLQCCGEEQWLEVTVSPLNYQGEDYLCATGRDITARRQTDRQLRLAAKVFESSNEAILVTDPDNRILAVNRAFCAITGYEESEALGQTPALLASGRHEPAFFENMWQQLTQRGQWSGEIWNRRKNGDIFPEWLNISVLQNEQGEISHYVALFTDISERKEQEARVQHLAEYDALTDLPNRVLINDRLQQAIRQAELRQGQLAVLFVDLDHFKNINDTLGHGLGDELLKQAAGRLGAAVGALDTVGRTGGDEFVLILPSIDQPGEAAQVAERVLAAMQRPFDIGAHQLTVSCSIGISLMPDDGRDLQNLLMNADLAMYHAKAHGRSTFRFYTREMNVEVAERLHLETRLRRAIEHGELYLVYQPQFNMSGERLLGCEALVRWRDPEHGLIMPSRFIPIAEDTGLVVPLGRWVLGEACRQAAQWYDSGLRPVRMAVNVSARQLTRPDFVDDVRDALQSSGLPGYCLEIEVTESTLMEDADFAARQLAVIKAMGVRLSIDDFGTGYSSLAYLKRFAPDTIKIDRSFIIDLPQDEENAAIVSAIVHLANALGMDTLAEGVEHPQQQAYLGKLGCSAMQGYLLGAPLSAEAMEQRMDTLRQRLSV</sequence>
<dbReference type="RefSeq" id="WP_019100934.1">
    <property type="nucleotide sequence ID" value="NZ_CP031968.1"/>
</dbReference>
<dbReference type="SUPFAM" id="SSF55785">
    <property type="entry name" value="PYP-like sensor domain (PAS domain)"/>
    <property type="match status" value="2"/>
</dbReference>
<evidence type="ECO:0000256" key="3">
    <source>
        <dbReference type="ARBA" id="ARBA00022692"/>
    </source>
</evidence>
<keyword evidence="4 7" id="KW-1133">Transmembrane helix</keyword>
<dbReference type="KEGG" id="crz:D1345_21370"/>
<dbReference type="Gene3D" id="3.20.20.450">
    <property type="entry name" value="EAL domain"/>
    <property type="match status" value="1"/>
</dbReference>
<feature type="transmembrane region" description="Helical" evidence="7">
    <location>
        <begin position="12"/>
        <end position="33"/>
    </location>
</feature>
<evidence type="ECO:0000256" key="1">
    <source>
        <dbReference type="ARBA" id="ARBA00004651"/>
    </source>
</evidence>
<evidence type="ECO:0000259" key="10">
    <source>
        <dbReference type="PROSITE" id="PS50883"/>
    </source>
</evidence>
<dbReference type="InterPro" id="IPR000700">
    <property type="entry name" value="PAS-assoc_C"/>
</dbReference>
<dbReference type="PROSITE" id="PS50887">
    <property type="entry name" value="GGDEF"/>
    <property type="match status" value="1"/>
</dbReference>
<dbReference type="SUPFAM" id="SSF141868">
    <property type="entry name" value="EAL domain-like"/>
    <property type="match status" value="1"/>
</dbReference>
<dbReference type="GeneID" id="58562182"/>
<dbReference type="EMBL" id="CP031968">
    <property type="protein sequence ID" value="AXT48558.1"/>
    <property type="molecule type" value="Genomic_DNA"/>
</dbReference>
<dbReference type="Pfam" id="PF00563">
    <property type="entry name" value="EAL"/>
    <property type="match status" value="1"/>
</dbReference>
<dbReference type="GO" id="GO:0071111">
    <property type="term" value="F:cyclic-guanylate-specific phosphodiesterase activity"/>
    <property type="evidence" value="ECO:0007669"/>
    <property type="project" value="UniProtKB-EC"/>
</dbReference>
<evidence type="ECO:0000259" key="9">
    <source>
        <dbReference type="PROSITE" id="PS50113"/>
    </source>
</evidence>
<dbReference type="InterPro" id="IPR052155">
    <property type="entry name" value="Biofilm_reg_signaling"/>
</dbReference>
<feature type="transmembrane region" description="Helical" evidence="7">
    <location>
        <begin position="348"/>
        <end position="370"/>
    </location>
</feature>
<accession>A0AAD0RV87</accession>
<dbReference type="NCBIfam" id="TIGR00254">
    <property type="entry name" value="GGDEF"/>
    <property type="match status" value="1"/>
</dbReference>
<feature type="domain" description="EAL" evidence="10">
    <location>
        <begin position="800"/>
        <end position="1054"/>
    </location>
</feature>
<feature type="domain" description="PAC" evidence="9">
    <location>
        <begin position="574"/>
        <end position="626"/>
    </location>
</feature>
<dbReference type="PROSITE" id="PS50113">
    <property type="entry name" value="PAC"/>
    <property type="match status" value="1"/>
</dbReference>
<evidence type="ECO:0000259" key="8">
    <source>
        <dbReference type="PROSITE" id="PS50112"/>
    </source>
</evidence>
<dbReference type="SMART" id="SM00091">
    <property type="entry name" value="PAS"/>
    <property type="match status" value="2"/>
</dbReference>
<dbReference type="SUPFAM" id="SSF55073">
    <property type="entry name" value="Nucleotide cyclase"/>
    <property type="match status" value="1"/>
</dbReference>
<dbReference type="InterPro" id="IPR043128">
    <property type="entry name" value="Rev_trsase/Diguanyl_cyclase"/>
</dbReference>
<dbReference type="PANTHER" id="PTHR44757">
    <property type="entry name" value="DIGUANYLATE CYCLASE DGCP"/>
    <property type="match status" value="1"/>
</dbReference>
<evidence type="ECO:0000313" key="13">
    <source>
        <dbReference type="Proteomes" id="UP000259465"/>
    </source>
</evidence>
<dbReference type="Pfam" id="PF13188">
    <property type="entry name" value="PAS_8"/>
    <property type="match status" value="1"/>
</dbReference>
<dbReference type="FunFam" id="3.20.20.450:FF:000001">
    <property type="entry name" value="Cyclic di-GMP phosphodiesterase yahA"/>
    <property type="match status" value="1"/>
</dbReference>
<dbReference type="Pfam" id="PF08269">
    <property type="entry name" value="dCache_2"/>
    <property type="match status" value="1"/>
</dbReference>
<name>A0AAD0RV87_9NEIS</name>
<dbReference type="Pfam" id="PF00990">
    <property type="entry name" value="GGDEF"/>
    <property type="match status" value="1"/>
</dbReference>
<protein>
    <submittedName>
        <fullName evidence="12">EAL domain-containing protein</fullName>
    </submittedName>
</protein>
<dbReference type="Gene3D" id="3.30.70.270">
    <property type="match status" value="1"/>
</dbReference>
<evidence type="ECO:0000259" key="11">
    <source>
        <dbReference type="PROSITE" id="PS50887"/>
    </source>
</evidence>
<dbReference type="CDD" id="cd01948">
    <property type="entry name" value="EAL"/>
    <property type="match status" value="1"/>
</dbReference>
<feature type="domain" description="PAS" evidence="8">
    <location>
        <begin position="501"/>
        <end position="547"/>
    </location>
</feature>
<dbReference type="FunFam" id="3.30.70.270:FF:000001">
    <property type="entry name" value="Diguanylate cyclase domain protein"/>
    <property type="match status" value="1"/>
</dbReference>
<keyword evidence="13" id="KW-1185">Reference proteome</keyword>
<dbReference type="SMART" id="SM00052">
    <property type="entry name" value="EAL"/>
    <property type="match status" value="1"/>
</dbReference>
<feature type="domain" description="GGDEF" evidence="11">
    <location>
        <begin position="658"/>
        <end position="791"/>
    </location>
</feature>
<dbReference type="PROSITE" id="PS50112">
    <property type="entry name" value="PAS"/>
    <property type="match status" value="1"/>
</dbReference>
<dbReference type="Pfam" id="PF13426">
    <property type="entry name" value="PAS_9"/>
    <property type="match status" value="1"/>
</dbReference>
<dbReference type="InterPro" id="IPR029787">
    <property type="entry name" value="Nucleotide_cyclase"/>
</dbReference>
<dbReference type="CDD" id="cd00130">
    <property type="entry name" value="PAS"/>
    <property type="match status" value="1"/>
</dbReference>
<dbReference type="InterPro" id="IPR000160">
    <property type="entry name" value="GGDEF_dom"/>
</dbReference>
<keyword evidence="5 7" id="KW-0472">Membrane</keyword>
<evidence type="ECO:0000256" key="4">
    <source>
        <dbReference type="ARBA" id="ARBA00022989"/>
    </source>
</evidence>
<dbReference type="InterPro" id="IPR001610">
    <property type="entry name" value="PAC"/>
</dbReference>
<dbReference type="Gene3D" id="3.30.450.20">
    <property type="entry name" value="PAS domain"/>
    <property type="match status" value="4"/>
</dbReference>
<dbReference type="GO" id="GO:0071732">
    <property type="term" value="P:cellular response to nitric oxide"/>
    <property type="evidence" value="ECO:0007669"/>
    <property type="project" value="UniProtKB-ARBA"/>
</dbReference>
<dbReference type="InterPro" id="IPR001633">
    <property type="entry name" value="EAL_dom"/>
</dbReference>
<comment type="subcellular location">
    <subcellularLocation>
        <location evidence="1">Cell membrane</location>
        <topology evidence="1">Multi-pass membrane protein</topology>
    </subcellularLocation>
</comment>
<dbReference type="InterPro" id="IPR000014">
    <property type="entry name" value="PAS"/>
</dbReference>
<evidence type="ECO:0000256" key="7">
    <source>
        <dbReference type="SAM" id="Phobius"/>
    </source>
</evidence>
<dbReference type="InterPro" id="IPR035965">
    <property type="entry name" value="PAS-like_dom_sf"/>
</dbReference>
<comment type="catalytic activity">
    <reaction evidence="6">
        <text>3',3'-c-di-GMP + H2O = 5'-phosphoguanylyl(3'-&gt;5')guanosine + H(+)</text>
        <dbReference type="Rhea" id="RHEA:24902"/>
        <dbReference type="ChEBI" id="CHEBI:15377"/>
        <dbReference type="ChEBI" id="CHEBI:15378"/>
        <dbReference type="ChEBI" id="CHEBI:58754"/>
        <dbReference type="ChEBI" id="CHEBI:58805"/>
        <dbReference type="EC" id="3.1.4.52"/>
    </reaction>
    <physiologicalReaction direction="left-to-right" evidence="6">
        <dbReference type="Rhea" id="RHEA:24903"/>
    </physiologicalReaction>
</comment>
<dbReference type="GO" id="GO:0005886">
    <property type="term" value="C:plasma membrane"/>
    <property type="evidence" value="ECO:0007669"/>
    <property type="project" value="UniProtKB-SubCell"/>
</dbReference>
<reference evidence="12 13" key="1">
    <citation type="submission" date="2018-08" db="EMBL/GenBank/DDBJ databases">
        <title>Complete genome sequence of JP2-74.</title>
        <authorList>
            <person name="Wu L."/>
        </authorList>
    </citation>
    <scope>NUCLEOTIDE SEQUENCE [LARGE SCALE GENOMIC DNA]</scope>
    <source>
        <strain evidence="12 13">JP2-74</strain>
    </source>
</reference>
<dbReference type="InterPro" id="IPR033480">
    <property type="entry name" value="sCache_2"/>
</dbReference>
<dbReference type="PROSITE" id="PS50883">
    <property type="entry name" value="EAL"/>
    <property type="match status" value="1"/>
</dbReference>
<dbReference type="InterPro" id="IPR035919">
    <property type="entry name" value="EAL_sf"/>
</dbReference>
<gene>
    <name evidence="12" type="ORF">D1345_21370</name>
</gene>
<dbReference type="SMART" id="SM00086">
    <property type="entry name" value="PAC"/>
    <property type="match status" value="2"/>
</dbReference>
<dbReference type="SMART" id="SM01049">
    <property type="entry name" value="Cache_2"/>
    <property type="match status" value="2"/>
</dbReference>
<dbReference type="InterPro" id="IPR004010">
    <property type="entry name" value="Double_Cache_2"/>
</dbReference>
<dbReference type="CDD" id="cd01949">
    <property type="entry name" value="GGDEF"/>
    <property type="match status" value="1"/>
</dbReference>